<evidence type="ECO:0000256" key="1">
    <source>
        <dbReference type="SAM" id="Phobius"/>
    </source>
</evidence>
<protein>
    <recommendedName>
        <fullName evidence="4">PH domain-containing protein</fullName>
    </recommendedName>
</protein>
<feature type="transmembrane region" description="Helical" evidence="1">
    <location>
        <begin position="130"/>
        <end position="153"/>
    </location>
</feature>
<evidence type="ECO:0000313" key="2">
    <source>
        <dbReference type="EMBL" id="WNF26845.1"/>
    </source>
</evidence>
<keyword evidence="1" id="KW-1133">Transmembrane helix</keyword>
<keyword evidence="1" id="KW-0812">Transmembrane</keyword>
<sequence length="156" mass="16552">MAFIAAAAADLASSGDARGPLSGVAAALGTIALTRRIGAARVVLGKSELKIVNPIFTYRVPYRLVTEVNTSEDGTLTVHTSDGVEINATAFGGSLLDHYFRTSDRAVTRVQEIVRQRRGPRKDDDRSRRAITVSWIADICLLGTVCVAVAALLTPG</sequence>
<reference evidence="2 3" key="1">
    <citation type="submission" date="2023-09" db="EMBL/GenBank/DDBJ databases">
        <title>Genome completion map analysis of the actinomycetes C11-1.</title>
        <authorList>
            <person name="Qin P."/>
            <person name="Guan P."/>
        </authorList>
    </citation>
    <scope>NUCLEOTIDE SEQUENCE [LARGE SCALE GENOMIC DNA]</scope>
    <source>
        <strain evidence="2 3">C11-1</strain>
    </source>
</reference>
<proteinExistence type="predicted"/>
<dbReference type="EMBL" id="CP134500">
    <property type="protein sequence ID" value="WNF26845.1"/>
    <property type="molecule type" value="Genomic_DNA"/>
</dbReference>
<evidence type="ECO:0008006" key="4">
    <source>
        <dbReference type="Google" id="ProtNLM"/>
    </source>
</evidence>
<dbReference type="Proteomes" id="UP001303236">
    <property type="component" value="Chromosome"/>
</dbReference>
<organism evidence="2 3">
    <name type="scientific">Streptomyces durocortorensis</name>
    <dbReference type="NCBI Taxonomy" id="2811104"/>
    <lineage>
        <taxon>Bacteria</taxon>
        <taxon>Bacillati</taxon>
        <taxon>Actinomycetota</taxon>
        <taxon>Actinomycetes</taxon>
        <taxon>Kitasatosporales</taxon>
        <taxon>Streptomycetaceae</taxon>
        <taxon>Streptomyces</taxon>
    </lineage>
</organism>
<evidence type="ECO:0000313" key="3">
    <source>
        <dbReference type="Proteomes" id="UP001303236"/>
    </source>
</evidence>
<keyword evidence="1" id="KW-0472">Membrane</keyword>
<keyword evidence="3" id="KW-1185">Reference proteome</keyword>
<name>A0ABY9VW49_9ACTN</name>
<gene>
    <name evidence="2" type="ORF">RI138_08340</name>
</gene>
<accession>A0ABY9VW49</accession>